<dbReference type="EMBL" id="LWSA01000028">
    <property type="protein sequence ID" value="OCX76253.1"/>
    <property type="molecule type" value="Genomic_DNA"/>
</dbReference>
<evidence type="ECO:0000313" key="1">
    <source>
        <dbReference type="EMBL" id="OCX76253.1"/>
    </source>
</evidence>
<dbReference type="Proteomes" id="UP000094893">
    <property type="component" value="Unassembled WGS sequence"/>
</dbReference>
<name>A0A1C2IR87_ACITH</name>
<protein>
    <submittedName>
        <fullName evidence="1">Uncharacterized protein</fullName>
    </submittedName>
</protein>
<organism evidence="1 2">
    <name type="scientific">Acidithiobacillus thiooxidans</name>
    <name type="common">Thiobacillus thiooxidans</name>
    <dbReference type="NCBI Taxonomy" id="930"/>
    <lineage>
        <taxon>Bacteria</taxon>
        <taxon>Pseudomonadati</taxon>
        <taxon>Pseudomonadota</taxon>
        <taxon>Acidithiobacillia</taxon>
        <taxon>Acidithiobacillales</taxon>
        <taxon>Acidithiobacillaceae</taxon>
        <taxon>Acidithiobacillus</taxon>
    </lineage>
</organism>
<sequence length="65" mass="7528">MFGYVVTISELQRIIHDQHRIEKDAGWIAFDTWVNRRVEALIPRFPNRNIGGLPMAVLFEESTDG</sequence>
<reference evidence="1 2" key="1">
    <citation type="journal article" date="2016" name="Int. J. Mol. Sci.">
        <title>Comparative genomics of the extreme acidophile Acidithiobacillus thiooxidans reveals intraspecific divergence and niche adaptation.</title>
        <authorList>
            <person name="Zhang X."/>
            <person name="Feng X."/>
            <person name="Tao J."/>
            <person name="Ma L."/>
            <person name="Xiao Y."/>
            <person name="Liang Y."/>
            <person name="Liu X."/>
            <person name="Yin H."/>
        </authorList>
    </citation>
    <scope>NUCLEOTIDE SEQUENCE [LARGE SCALE GENOMIC DNA]</scope>
    <source>
        <strain evidence="1 2">A02</strain>
    </source>
</reference>
<proteinExistence type="predicted"/>
<comment type="caution">
    <text evidence="1">The sequence shown here is derived from an EMBL/GenBank/DDBJ whole genome shotgun (WGS) entry which is preliminary data.</text>
</comment>
<dbReference type="AlphaFoldDB" id="A0A1C2IR87"/>
<evidence type="ECO:0000313" key="2">
    <source>
        <dbReference type="Proteomes" id="UP000094893"/>
    </source>
</evidence>
<accession>A0A1C2IR87</accession>
<dbReference type="RefSeq" id="WP_024893263.1">
    <property type="nucleotide sequence ID" value="NZ_LWRZ01000239.1"/>
</dbReference>
<gene>
    <name evidence="1" type="ORF">A6P07_02860</name>
</gene>